<feature type="transmembrane region" description="Helical" evidence="10">
    <location>
        <begin position="45"/>
        <end position="67"/>
    </location>
</feature>
<dbReference type="NCBIfam" id="TIGR02141">
    <property type="entry name" value="modB_ABC"/>
    <property type="match status" value="1"/>
</dbReference>
<protein>
    <recommendedName>
        <fullName evidence="11">Molybdenum transport system permease</fullName>
    </recommendedName>
</protein>
<dbReference type="PANTHER" id="PTHR30183">
    <property type="entry name" value="MOLYBDENUM TRANSPORT SYSTEM PERMEASE PROTEIN MODB"/>
    <property type="match status" value="1"/>
</dbReference>
<feature type="transmembrane region" description="Helical" evidence="10">
    <location>
        <begin position="87"/>
        <end position="107"/>
    </location>
</feature>
<keyword evidence="5" id="KW-1003">Cell membrane</keyword>
<feature type="transmembrane region" description="Helical" evidence="10">
    <location>
        <begin position="193"/>
        <end position="215"/>
    </location>
</feature>
<dbReference type="Pfam" id="PF00528">
    <property type="entry name" value="BPD_transp_1"/>
    <property type="match status" value="1"/>
</dbReference>
<dbReference type="RefSeq" id="WP_061997057.1">
    <property type="nucleotide sequence ID" value="NZ_CAXIBE010000038.1"/>
</dbReference>
<evidence type="ECO:0000256" key="11">
    <source>
        <dbReference type="RuleBase" id="RU365097"/>
    </source>
</evidence>
<keyword evidence="11" id="KW-0997">Cell inner membrane</keyword>
<dbReference type="InterPro" id="IPR035906">
    <property type="entry name" value="MetI-like_sf"/>
</dbReference>
<comment type="similarity">
    <text evidence="3 11">Belongs to the binding-protein-dependent transport system permease family. CysTW subfamily.</text>
</comment>
<organism evidence="13 14">
    <name type="scientific">Alteromonas stellipolaris</name>
    <dbReference type="NCBI Taxonomy" id="233316"/>
    <lineage>
        <taxon>Bacteria</taxon>
        <taxon>Pseudomonadati</taxon>
        <taxon>Pseudomonadota</taxon>
        <taxon>Gammaproteobacteria</taxon>
        <taxon>Alteromonadales</taxon>
        <taxon>Alteromonadaceae</taxon>
        <taxon>Alteromonas/Salinimonas group</taxon>
        <taxon>Alteromonas</taxon>
    </lineage>
</organism>
<gene>
    <name evidence="13" type="primary">modB</name>
    <name evidence="13" type="ORF">Q4527_06675</name>
</gene>
<dbReference type="GO" id="GO:0005886">
    <property type="term" value="C:plasma membrane"/>
    <property type="evidence" value="ECO:0007669"/>
    <property type="project" value="UniProtKB-SubCell"/>
</dbReference>
<evidence type="ECO:0000256" key="4">
    <source>
        <dbReference type="ARBA" id="ARBA00022448"/>
    </source>
</evidence>
<feature type="transmembrane region" description="Helical" evidence="10">
    <location>
        <begin position="6"/>
        <end position="33"/>
    </location>
</feature>
<evidence type="ECO:0000259" key="12">
    <source>
        <dbReference type="PROSITE" id="PS50928"/>
    </source>
</evidence>
<dbReference type="PANTHER" id="PTHR30183:SF8">
    <property type="entry name" value="MOLYBDENUM TRANSPORT SYSTEM PERMEASE"/>
    <property type="match status" value="1"/>
</dbReference>
<dbReference type="SUPFAM" id="SSF161098">
    <property type="entry name" value="MetI-like"/>
    <property type="match status" value="1"/>
</dbReference>
<comment type="function">
    <text evidence="1 11">Part of the binding-protein-dependent transport system for molybdenum; probably responsible for the translocation of the substrate across the membrane.</text>
</comment>
<dbReference type="Proteomes" id="UP001170717">
    <property type="component" value="Unassembled WGS sequence"/>
</dbReference>
<dbReference type="CDD" id="cd06261">
    <property type="entry name" value="TM_PBP2"/>
    <property type="match status" value="1"/>
</dbReference>
<evidence type="ECO:0000256" key="1">
    <source>
        <dbReference type="ARBA" id="ARBA00002949"/>
    </source>
</evidence>
<evidence type="ECO:0000256" key="3">
    <source>
        <dbReference type="ARBA" id="ARBA00007069"/>
    </source>
</evidence>
<dbReference type="InterPro" id="IPR011867">
    <property type="entry name" value="ModB_ABC"/>
</dbReference>
<evidence type="ECO:0000256" key="6">
    <source>
        <dbReference type="ARBA" id="ARBA00022505"/>
    </source>
</evidence>
<proteinExistence type="inferred from homology"/>
<feature type="domain" description="ABC transmembrane type-1" evidence="12">
    <location>
        <begin position="10"/>
        <end position="214"/>
    </location>
</feature>
<reference evidence="13" key="1">
    <citation type="submission" date="2023-07" db="EMBL/GenBank/DDBJ databases">
        <title>Genome content predicts the carbon catabolic preferences of heterotrophic bacteria.</title>
        <authorList>
            <person name="Gralka M."/>
        </authorList>
    </citation>
    <scope>NUCLEOTIDE SEQUENCE</scope>
    <source>
        <strain evidence="13">F2M12</strain>
    </source>
</reference>
<keyword evidence="9 10" id="KW-0472">Membrane</keyword>
<evidence type="ECO:0000256" key="5">
    <source>
        <dbReference type="ARBA" id="ARBA00022475"/>
    </source>
</evidence>
<comment type="subcellular location">
    <subcellularLocation>
        <location evidence="11">Cell inner membrane</location>
        <topology evidence="11">Multi-pass membrane protein</topology>
    </subcellularLocation>
    <subcellularLocation>
        <location evidence="2 10">Cell membrane</location>
        <topology evidence="2 10">Multi-pass membrane protein</topology>
    </subcellularLocation>
</comment>
<name>A0AAW7Z0W3_9ALTE</name>
<evidence type="ECO:0000256" key="10">
    <source>
        <dbReference type="RuleBase" id="RU363032"/>
    </source>
</evidence>
<keyword evidence="4 10" id="KW-0813">Transport</keyword>
<dbReference type="EMBL" id="JAUOQI010000004">
    <property type="protein sequence ID" value="MDO6577068.1"/>
    <property type="molecule type" value="Genomic_DNA"/>
</dbReference>
<evidence type="ECO:0000256" key="8">
    <source>
        <dbReference type="ARBA" id="ARBA00022989"/>
    </source>
</evidence>
<sequence>MLESSAFAAVGLTLKLAFLTSLLLMLLVTPLAWKLATWQHKLKPVFMSVLALPLVLPPTVLGFYLLVAFSPQSPVGEGWQWLTGHQLAFSFEGLVIGSFIYSLPFALQPLYSGFTQLDKRYVEVAHSLGFGKIETFFRIILPLCKAPFIVAFGLSFAHTIGEFGVVLMIGGNIPGETQVLSIALYEHVEALEYGQAHALSFGLLLFSFLLLTLLYRFNGKGGQAWSSISR</sequence>
<evidence type="ECO:0000256" key="9">
    <source>
        <dbReference type="ARBA" id="ARBA00023136"/>
    </source>
</evidence>
<dbReference type="GO" id="GO:0015098">
    <property type="term" value="F:molybdate ion transmembrane transporter activity"/>
    <property type="evidence" value="ECO:0007669"/>
    <property type="project" value="UniProtKB-UniRule"/>
</dbReference>
<comment type="caution">
    <text evidence="11">Lacks conserved residue(s) required for the propagation of feature annotation.</text>
</comment>
<dbReference type="AlphaFoldDB" id="A0AAW7Z0W3"/>
<evidence type="ECO:0000256" key="7">
    <source>
        <dbReference type="ARBA" id="ARBA00022692"/>
    </source>
</evidence>
<keyword evidence="6 11" id="KW-0500">Molybdenum</keyword>
<dbReference type="PROSITE" id="PS50928">
    <property type="entry name" value="ABC_TM1"/>
    <property type="match status" value="1"/>
</dbReference>
<keyword evidence="7 10" id="KW-0812">Transmembrane</keyword>
<comment type="caution">
    <text evidence="13">The sequence shown here is derived from an EMBL/GenBank/DDBJ whole genome shotgun (WGS) entry which is preliminary data.</text>
</comment>
<evidence type="ECO:0000313" key="13">
    <source>
        <dbReference type="EMBL" id="MDO6577068.1"/>
    </source>
</evidence>
<accession>A0AAW7Z0W3</accession>
<evidence type="ECO:0000313" key="14">
    <source>
        <dbReference type="Proteomes" id="UP001170717"/>
    </source>
</evidence>
<dbReference type="Gene3D" id="1.10.3720.10">
    <property type="entry name" value="MetI-like"/>
    <property type="match status" value="1"/>
</dbReference>
<dbReference type="InterPro" id="IPR000515">
    <property type="entry name" value="MetI-like"/>
</dbReference>
<evidence type="ECO:0000256" key="2">
    <source>
        <dbReference type="ARBA" id="ARBA00004651"/>
    </source>
</evidence>
<keyword evidence="8 10" id="KW-1133">Transmembrane helix</keyword>